<keyword evidence="2" id="KW-0067">ATP-binding</keyword>
<keyword evidence="1" id="KW-0547">Nucleotide-binding</keyword>
<dbReference type="CDD" id="cd03221">
    <property type="entry name" value="ABCF_EF-3"/>
    <property type="match status" value="2"/>
</dbReference>
<dbReference type="EMBL" id="AZDY01000041">
    <property type="protein sequence ID" value="KRK81926.1"/>
    <property type="molecule type" value="Genomic_DNA"/>
</dbReference>
<dbReference type="InterPro" id="IPR027417">
    <property type="entry name" value="P-loop_NTPase"/>
</dbReference>
<dbReference type="InterPro" id="IPR017871">
    <property type="entry name" value="ABC_transporter-like_CS"/>
</dbReference>
<dbReference type="PROSITE" id="PS50893">
    <property type="entry name" value="ABC_TRANSPORTER_2"/>
    <property type="match status" value="2"/>
</dbReference>
<dbReference type="AlphaFoldDB" id="A0A0R1KED5"/>
<accession>A0A0R1KED5</accession>
<dbReference type="PANTHER" id="PTHR42855">
    <property type="entry name" value="ABC TRANSPORTER ATP-BINDING SUBUNIT"/>
    <property type="match status" value="1"/>
</dbReference>
<dbReference type="SUPFAM" id="SSF52540">
    <property type="entry name" value="P-loop containing nucleoside triphosphate hydrolases"/>
    <property type="match status" value="2"/>
</dbReference>
<evidence type="ECO:0000256" key="2">
    <source>
        <dbReference type="ARBA" id="ARBA00022840"/>
    </source>
</evidence>
<dbReference type="InterPro" id="IPR003439">
    <property type="entry name" value="ABC_transporter-like_ATP-bd"/>
</dbReference>
<feature type="domain" description="ABC transporter" evidence="3">
    <location>
        <begin position="4"/>
        <end position="215"/>
    </location>
</feature>
<dbReference type="RefSeq" id="WP_056954388.1">
    <property type="nucleotide sequence ID" value="NZ_AZDY01000041.1"/>
</dbReference>
<evidence type="ECO:0000256" key="1">
    <source>
        <dbReference type="ARBA" id="ARBA00022741"/>
    </source>
</evidence>
<dbReference type="GO" id="GO:0005524">
    <property type="term" value="F:ATP binding"/>
    <property type="evidence" value="ECO:0007669"/>
    <property type="project" value="UniProtKB-KW"/>
</dbReference>
<evidence type="ECO:0000313" key="4">
    <source>
        <dbReference type="EMBL" id="KRK81926.1"/>
    </source>
</evidence>
<dbReference type="InterPro" id="IPR051309">
    <property type="entry name" value="ABCF_ATPase"/>
</dbReference>
<dbReference type="NCBIfam" id="NF000355">
    <property type="entry name" value="ribo_prot_ABC_F"/>
    <property type="match status" value="1"/>
</dbReference>
<dbReference type="SMART" id="SM00382">
    <property type="entry name" value="AAA"/>
    <property type="match status" value="2"/>
</dbReference>
<reference evidence="4 5" key="1">
    <citation type="journal article" date="2015" name="Genome Announc.">
        <title>Expanding the biotechnology potential of lactobacilli through comparative genomics of 213 strains and associated genera.</title>
        <authorList>
            <person name="Sun Z."/>
            <person name="Harris H.M."/>
            <person name="McCann A."/>
            <person name="Guo C."/>
            <person name="Argimon S."/>
            <person name="Zhang W."/>
            <person name="Yang X."/>
            <person name="Jeffery I.B."/>
            <person name="Cooney J.C."/>
            <person name="Kagawa T.F."/>
            <person name="Liu W."/>
            <person name="Song Y."/>
            <person name="Salvetti E."/>
            <person name="Wrobel A."/>
            <person name="Rasinkangas P."/>
            <person name="Parkhill J."/>
            <person name="Rea M.C."/>
            <person name="O'Sullivan O."/>
            <person name="Ritari J."/>
            <person name="Douillard F.P."/>
            <person name="Paul Ross R."/>
            <person name="Yang R."/>
            <person name="Briner A.E."/>
            <person name="Felis G.E."/>
            <person name="de Vos W.M."/>
            <person name="Barrangou R."/>
            <person name="Klaenhammer T.R."/>
            <person name="Caufield P.W."/>
            <person name="Cui Y."/>
            <person name="Zhang H."/>
            <person name="O'Toole P.W."/>
        </authorList>
    </citation>
    <scope>NUCLEOTIDE SEQUENCE [LARGE SCALE GENOMIC DNA]</scope>
    <source>
        <strain evidence="4 5">DSM 19674</strain>
    </source>
</reference>
<dbReference type="PATRIC" id="fig|1423788.3.peg.233"/>
<organism evidence="4 5">
    <name type="scientific">Companilactobacillus bobalius DSM 19674</name>
    <dbReference type="NCBI Taxonomy" id="1423788"/>
    <lineage>
        <taxon>Bacteria</taxon>
        <taxon>Bacillati</taxon>
        <taxon>Bacillota</taxon>
        <taxon>Bacilli</taxon>
        <taxon>Lactobacillales</taxon>
        <taxon>Lactobacillaceae</taxon>
        <taxon>Companilactobacillus</taxon>
        <taxon>Companilactobacillus bobalius</taxon>
    </lineage>
</organism>
<evidence type="ECO:0000259" key="3">
    <source>
        <dbReference type="PROSITE" id="PS50893"/>
    </source>
</evidence>
<protein>
    <submittedName>
        <fullName evidence="4">ABC transporter-like protein</fullName>
    </submittedName>
</protein>
<dbReference type="PANTHER" id="PTHR42855:SF2">
    <property type="entry name" value="DRUG RESISTANCE ABC TRANSPORTER,ATP-BINDING PROTEIN"/>
    <property type="match status" value="1"/>
</dbReference>
<sequence>MGTIQIENVSFKYDQMVDNLFSALNLKIDESWKLGLIGRNGRGKTTLMKMLLGQLQYQGQIVSNLNFYYYPQTVVDKDVPTVEVVKNLAHLEDYDLWKIEIELEKLQVDADVLQQEFSTLSPGERTKVLLAILFIDESGFQLIDEPTNHLDIEGRKIVSDYLKSKKGFIVISHDKSFLNPVIDHVISIDRSDVVVYKGNFDTWQEQKERQDQSELAEKEQLKKDINRLHETAVKRENWSRQTESHKNRKHYTEKVHLDKGFIGTKAAKMMKKAKTAEHRVNSAIDEKKTLLKNIEIEAPIELNYEKLSHPDVFVQVENLTLQHKNIVTPTVDFKVKRDQVVSLIGPNGIGKTTIFKQILGLSQPFEQTGRIHVSNNLKISYLRQDNELQGTIRQLAEQKQIEPELIFSNLRKLGFERALFEQPIEQMSQGQRRKVALAVSLSEEANLYFWDEPLNYLDVITRQQIIEAIKKQHPTMLLIDHDQDLIDSVSSKRIELHK</sequence>
<dbReference type="Pfam" id="PF00005">
    <property type="entry name" value="ABC_tran"/>
    <property type="match status" value="2"/>
</dbReference>
<evidence type="ECO:0000313" key="5">
    <source>
        <dbReference type="Proteomes" id="UP000051515"/>
    </source>
</evidence>
<dbReference type="Proteomes" id="UP000051515">
    <property type="component" value="Unassembled WGS sequence"/>
</dbReference>
<name>A0A0R1KED5_9LACO</name>
<dbReference type="GO" id="GO:0016887">
    <property type="term" value="F:ATP hydrolysis activity"/>
    <property type="evidence" value="ECO:0007669"/>
    <property type="project" value="InterPro"/>
</dbReference>
<feature type="domain" description="ABC transporter" evidence="3">
    <location>
        <begin position="307"/>
        <end position="498"/>
    </location>
</feature>
<gene>
    <name evidence="4" type="ORF">FC78_GL000226</name>
</gene>
<keyword evidence="5" id="KW-1185">Reference proteome</keyword>
<dbReference type="STRING" id="1423788.FC78_GL000226"/>
<dbReference type="OrthoDB" id="9762369at2"/>
<proteinExistence type="predicted"/>
<dbReference type="PROSITE" id="PS00211">
    <property type="entry name" value="ABC_TRANSPORTER_1"/>
    <property type="match status" value="2"/>
</dbReference>
<dbReference type="InterPro" id="IPR003593">
    <property type="entry name" value="AAA+_ATPase"/>
</dbReference>
<comment type="caution">
    <text evidence="4">The sequence shown here is derived from an EMBL/GenBank/DDBJ whole genome shotgun (WGS) entry which is preliminary data.</text>
</comment>
<dbReference type="Gene3D" id="3.40.50.300">
    <property type="entry name" value="P-loop containing nucleotide triphosphate hydrolases"/>
    <property type="match status" value="2"/>
</dbReference>